<keyword evidence="5" id="KW-0223">Dioxygenase</keyword>
<proteinExistence type="predicted"/>
<dbReference type="GO" id="GO:0046872">
    <property type="term" value="F:metal ion binding"/>
    <property type="evidence" value="ECO:0007669"/>
    <property type="project" value="UniProtKB-KW"/>
</dbReference>
<dbReference type="GO" id="GO:0140097">
    <property type="term" value="F:catalytic activity, acting on DNA"/>
    <property type="evidence" value="ECO:0007669"/>
    <property type="project" value="UniProtKB-ARBA"/>
</dbReference>
<name>A0A4Y3HTN5_9VIBR</name>
<keyword evidence="3" id="KW-0227">DNA damage</keyword>
<accession>A0A4Y3HTN5</accession>
<reference evidence="10 11" key="1">
    <citation type="submission" date="2019-06" db="EMBL/GenBank/DDBJ databases">
        <title>Whole genome shotgun sequence of Vibrio inusitatus NBRC 102082.</title>
        <authorList>
            <person name="Hosoyama A."/>
            <person name="Uohara A."/>
            <person name="Ohji S."/>
            <person name="Ichikawa N."/>
        </authorList>
    </citation>
    <scope>NUCLEOTIDE SEQUENCE [LARGE SCALE GENOMIC DNA]</scope>
    <source>
        <strain evidence="10 11">NBRC 102082</strain>
    </source>
</reference>
<dbReference type="GO" id="GO:0051213">
    <property type="term" value="F:dioxygenase activity"/>
    <property type="evidence" value="ECO:0007669"/>
    <property type="project" value="UniProtKB-KW"/>
</dbReference>
<evidence type="ECO:0000256" key="3">
    <source>
        <dbReference type="ARBA" id="ARBA00022763"/>
    </source>
</evidence>
<evidence type="ECO:0000256" key="6">
    <source>
        <dbReference type="ARBA" id="ARBA00023002"/>
    </source>
</evidence>
<evidence type="ECO:0000256" key="7">
    <source>
        <dbReference type="ARBA" id="ARBA00023004"/>
    </source>
</evidence>
<evidence type="ECO:0000256" key="8">
    <source>
        <dbReference type="ARBA" id="ARBA00023204"/>
    </source>
</evidence>
<dbReference type="AlphaFoldDB" id="A0A4Y3HTN5"/>
<dbReference type="Pfam" id="PF13532">
    <property type="entry name" value="2OG-FeII_Oxy_2"/>
    <property type="match status" value="1"/>
</dbReference>
<dbReference type="PANTHER" id="PTHR31212:SF4">
    <property type="entry name" value="ALPHA-KETOGLUTARATE-DEPENDENT DIOXYGENASE ALKB HOMOLOG 3"/>
    <property type="match status" value="1"/>
</dbReference>
<keyword evidence="11" id="KW-1185">Reference proteome</keyword>
<dbReference type="PANTHER" id="PTHR31212">
    <property type="entry name" value="ALPHA-KETOGLUTARATE-DEPENDENT DIOXYGENASE ALKB HOMOLOG 3"/>
    <property type="match status" value="1"/>
</dbReference>
<dbReference type="InterPro" id="IPR032854">
    <property type="entry name" value="ALKBH3"/>
</dbReference>
<sequence>MTLFLEPPQWLEVEQGRLYYDPQFMLSEETNGLFLHLLDQLPWEQRAIKIYGRSILQPRQHVLCGTHAYRYSGITLEPLPWPERVLPIKKRVESIASQSFNTALINLYRYGQDHMGWHSDNEKSLGNTPVIASISLGASRRFVLRHKHTKQKLEYILEDGALLIMSGDMQAHWQHCIPKTTKVLQPRINLTFRSVIG</sequence>
<dbReference type="RefSeq" id="WP_141344879.1">
    <property type="nucleotide sequence ID" value="NZ_BJLF01000005.1"/>
</dbReference>
<dbReference type="GO" id="GO:0016787">
    <property type="term" value="F:hydrolase activity"/>
    <property type="evidence" value="ECO:0007669"/>
    <property type="project" value="UniProtKB-ARBA"/>
</dbReference>
<dbReference type="InterPro" id="IPR037151">
    <property type="entry name" value="AlkB-like_sf"/>
</dbReference>
<comment type="cofactor">
    <cofactor evidence="1">
        <name>Fe(2+)</name>
        <dbReference type="ChEBI" id="CHEBI:29033"/>
    </cofactor>
</comment>
<keyword evidence="8" id="KW-0234">DNA repair</keyword>
<gene>
    <name evidence="10" type="ORF">VIN01S_13130</name>
</gene>
<dbReference type="SUPFAM" id="SSF51197">
    <property type="entry name" value="Clavaminate synthase-like"/>
    <property type="match status" value="1"/>
</dbReference>
<keyword evidence="4" id="KW-0460">Magnesium</keyword>
<dbReference type="EMBL" id="BJLF01000005">
    <property type="protein sequence ID" value="GEA50509.1"/>
    <property type="molecule type" value="Genomic_DNA"/>
</dbReference>
<dbReference type="OrthoDB" id="190276at2"/>
<keyword evidence="6" id="KW-0560">Oxidoreductase</keyword>
<protein>
    <submittedName>
        <fullName evidence="10">Alkylated DNA repair protein</fullName>
    </submittedName>
</protein>
<evidence type="ECO:0000313" key="11">
    <source>
        <dbReference type="Proteomes" id="UP000318717"/>
    </source>
</evidence>
<dbReference type="GO" id="GO:0016705">
    <property type="term" value="F:oxidoreductase activity, acting on paired donors, with incorporation or reduction of molecular oxygen"/>
    <property type="evidence" value="ECO:0007669"/>
    <property type="project" value="UniProtKB-ARBA"/>
</dbReference>
<dbReference type="InterPro" id="IPR027450">
    <property type="entry name" value="AlkB-like"/>
</dbReference>
<dbReference type="GO" id="GO:0032451">
    <property type="term" value="F:demethylase activity"/>
    <property type="evidence" value="ECO:0007669"/>
    <property type="project" value="UniProtKB-ARBA"/>
</dbReference>
<keyword evidence="2" id="KW-0479">Metal-binding</keyword>
<evidence type="ECO:0000313" key="10">
    <source>
        <dbReference type="EMBL" id="GEA50509.1"/>
    </source>
</evidence>
<evidence type="ECO:0000259" key="9">
    <source>
        <dbReference type="PROSITE" id="PS51471"/>
    </source>
</evidence>
<keyword evidence="7" id="KW-0408">Iron</keyword>
<evidence type="ECO:0000256" key="4">
    <source>
        <dbReference type="ARBA" id="ARBA00022842"/>
    </source>
</evidence>
<evidence type="ECO:0000256" key="1">
    <source>
        <dbReference type="ARBA" id="ARBA00001954"/>
    </source>
</evidence>
<dbReference type="FunFam" id="2.60.120.590:FF:000004">
    <property type="entry name" value="DNA oxidative demethylase ALKBH2"/>
    <property type="match status" value="1"/>
</dbReference>
<dbReference type="Proteomes" id="UP000318717">
    <property type="component" value="Unassembled WGS sequence"/>
</dbReference>
<evidence type="ECO:0000256" key="2">
    <source>
        <dbReference type="ARBA" id="ARBA00022723"/>
    </source>
</evidence>
<dbReference type="PROSITE" id="PS51471">
    <property type="entry name" value="FE2OG_OXY"/>
    <property type="match status" value="1"/>
</dbReference>
<feature type="domain" description="Fe2OG dioxygenase" evidence="9">
    <location>
        <begin position="99"/>
        <end position="196"/>
    </location>
</feature>
<dbReference type="GO" id="GO:0006307">
    <property type="term" value="P:DNA alkylation repair"/>
    <property type="evidence" value="ECO:0007669"/>
    <property type="project" value="InterPro"/>
</dbReference>
<dbReference type="Gene3D" id="2.60.120.590">
    <property type="entry name" value="Alpha-ketoglutarate-dependent dioxygenase AlkB-like"/>
    <property type="match status" value="1"/>
</dbReference>
<comment type="caution">
    <text evidence="10">The sequence shown here is derived from an EMBL/GenBank/DDBJ whole genome shotgun (WGS) entry which is preliminary data.</text>
</comment>
<evidence type="ECO:0000256" key="5">
    <source>
        <dbReference type="ARBA" id="ARBA00022964"/>
    </source>
</evidence>
<dbReference type="InterPro" id="IPR005123">
    <property type="entry name" value="Oxoglu/Fe-dep_dioxygenase_dom"/>
</dbReference>
<organism evidence="10 11">
    <name type="scientific">Vibrio inusitatus NBRC 102082</name>
    <dbReference type="NCBI Taxonomy" id="1219070"/>
    <lineage>
        <taxon>Bacteria</taxon>
        <taxon>Pseudomonadati</taxon>
        <taxon>Pseudomonadota</taxon>
        <taxon>Gammaproteobacteria</taxon>
        <taxon>Vibrionales</taxon>
        <taxon>Vibrionaceae</taxon>
        <taxon>Vibrio</taxon>
    </lineage>
</organism>